<dbReference type="EMBL" id="JABSTR010000008">
    <property type="protein sequence ID" value="KAH9378237.1"/>
    <property type="molecule type" value="Genomic_DNA"/>
</dbReference>
<dbReference type="Proteomes" id="UP000821853">
    <property type="component" value="Unassembled WGS sequence"/>
</dbReference>
<dbReference type="OrthoDB" id="4951847at2759"/>
<gene>
    <name evidence="1" type="ORF">HPB48_009935</name>
</gene>
<proteinExistence type="predicted"/>
<accession>A0A9J6GS02</accession>
<comment type="caution">
    <text evidence="1">The sequence shown here is derived from an EMBL/GenBank/DDBJ whole genome shotgun (WGS) entry which is preliminary data.</text>
</comment>
<sequence>MSFGRQPLTTQIISQAPSQHSLAGPLLDLDYEAANVSIPNSTEKASCITNVPDGGTNVEGVSVIYFVLCTPSPLLFKSINTDQQADCGLYD</sequence>
<name>A0A9J6GS02_HAELO</name>
<protein>
    <submittedName>
        <fullName evidence="1">Uncharacterized protein</fullName>
    </submittedName>
</protein>
<keyword evidence="2" id="KW-1185">Reference proteome</keyword>
<evidence type="ECO:0000313" key="2">
    <source>
        <dbReference type="Proteomes" id="UP000821853"/>
    </source>
</evidence>
<dbReference type="AlphaFoldDB" id="A0A9J6GS02"/>
<dbReference type="VEuPathDB" id="VectorBase:HLOH_057244"/>
<reference evidence="1 2" key="1">
    <citation type="journal article" date="2020" name="Cell">
        <title>Large-Scale Comparative Analyses of Tick Genomes Elucidate Their Genetic Diversity and Vector Capacities.</title>
        <authorList>
            <consortium name="Tick Genome and Microbiome Consortium (TIGMIC)"/>
            <person name="Jia N."/>
            <person name="Wang J."/>
            <person name="Shi W."/>
            <person name="Du L."/>
            <person name="Sun Y."/>
            <person name="Zhan W."/>
            <person name="Jiang J.F."/>
            <person name="Wang Q."/>
            <person name="Zhang B."/>
            <person name="Ji P."/>
            <person name="Bell-Sakyi L."/>
            <person name="Cui X.M."/>
            <person name="Yuan T.T."/>
            <person name="Jiang B.G."/>
            <person name="Yang W.F."/>
            <person name="Lam T.T."/>
            <person name="Chang Q.C."/>
            <person name="Ding S.J."/>
            <person name="Wang X.J."/>
            <person name="Zhu J.G."/>
            <person name="Ruan X.D."/>
            <person name="Zhao L."/>
            <person name="Wei J.T."/>
            <person name="Ye R.Z."/>
            <person name="Que T.C."/>
            <person name="Du C.H."/>
            <person name="Zhou Y.H."/>
            <person name="Cheng J.X."/>
            <person name="Dai P.F."/>
            <person name="Guo W.B."/>
            <person name="Han X.H."/>
            <person name="Huang E.J."/>
            <person name="Li L.F."/>
            <person name="Wei W."/>
            <person name="Gao Y.C."/>
            <person name="Liu J.Z."/>
            <person name="Shao H.Z."/>
            <person name="Wang X."/>
            <person name="Wang C.C."/>
            <person name="Yang T.C."/>
            <person name="Huo Q.B."/>
            <person name="Li W."/>
            <person name="Chen H.Y."/>
            <person name="Chen S.E."/>
            <person name="Zhou L.G."/>
            <person name="Ni X.B."/>
            <person name="Tian J.H."/>
            <person name="Sheng Y."/>
            <person name="Liu T."/>
            <person name="Pan Y.S."/>
            <person name="Xia L.Y."/>
            <person name="Li J."/>
            <person name="Zhao F."/>
            <person name="Cao W.C."/>
        </authorList>
    </citation>
    <scope>NUCLEOTIDE SEQUENCE [LARGE SCALE GENOMIC DNA]</scope>
    <source>
        <strain evidence="1">HaeL-2018</strain>
    </source>
</reference>
<organism evidence="1 2">
    <name type="scientific">Haemaphysalis longicornis</name>
    <name type="common">Bush tick</name>
    <dbReference type="NCBI Taxonomy" id="44386"/>
    <lineage>
        <taxon>Eukaryota</taxon>
        <taxon>Metazoa</taxon>
        <taxon>Ecdysozoa</taxon>
        <taxon>Arthropoda</taxon>
        <taxon>Chelicerata</taxon>
        <taxon>Arachnida</taxon>
        <taxon>Acari</taxon>
        <taxon>Parasitiformes</taxon>
        <taxon>Ixodida</taxon>
        <taxon>Ixodoidea</taxon>
        <taxon>Ixodidae</taxon>
        <taxon>Haemaphysalinae</taxon>
        <taxon>Haemaphysalis</taxon>
    </lineage>
</organism>
<evidence type="ECO:0000313" key="1">
    <source>
        <dbReference type="EMBL" id="KAH9378237.1"/>
    </source>
</evidence>